<dbReference type="RefSeq" id="WP_094855495.1">
    <property type="nucleotide sequence ID" value="NZ_NEVM01000005.1"/>
</dbReference>
<dbReference type="InterPro" id="IPR037401">
    <property type="entry name" value="SnoaL-like"/>
</dbReference>
<feature type="domain" description="SnoaL-like" evidence="2">
    <location>
        <begin position="11"/>
        <end position="139"/>
    </location>
</feature>
<proteinExistence type="predicted"/>
<dbReference type="Pfam" id="PF13577">
    <property type="entry name" value="SnoaL_4"/>
    <property type="match status" value="1"/>
</dbReference>
<feature type="region of interest" description="Disordered" evidence="1">
    <location>
        <begin position="153"/>
        <end position="179"/>
    </location>
</feature>
<dbReference type="Gene3D" id="3.10.450.50">
    <property type="match status" value="1"/>
</dbReference>
<keyword evidence="4" id="KW-1185">Reference proteome</keyword>
<reference evidence="4" key="1">
    <citation type="submission" date="2017-05" db="EMBL/GenBank/DDBJ databases">
        <title>Complete and WGS of Bordetella genogroups.</title>
        <authorList>
            <person name="Spilker T."/>
            <person name="Lipuma J."/>
        </authorList>
    </citation>
    <scope>NUCLEOTIDE SEQUENCE [LARGE SCALE GENOMIC DNA]</scope>
    <source>
        <strain evidence="4">AU16122</strain>
    </source>
</reference>
<accession>A0A261S2R4</accession>
<evidence type="ECO:0000259" key="2">
    <source>
        <dbReference type="Pfam" id="PF13577"/>
    </source>
</evidence>
<organism evidence="3 4">
    <name type="scientific">Bordetella genomosp. 10</name>
    <dbReference type="NCBI Taxonomy" id="1416804"/>
    <lineage>
        <taxon>Bacteria</taxon>
        <taxon>Pseudomonadati</taxon>
        <taxon>Pseudomonadota</taxon>
        <taxon>Betaproteobacteria</taxon>
        <taxon>Burkholderiales</taxon>
        <taxon>Alcaligenaceae</taxon>
        <taxon>Bordetella</taxon>
    </lineage>
</organism>
<feature type="compositionally biased region" description="Basic and acidic residues" evidence="1">
    <location>
        <begin position="167"/>
        <end position="179"/>
    </location>
</feature>
<evidence type="ECO:0000313" key="3">
    <source>
        <dbReference type="EMBL" id="OZI31080.1"/>
    </source>
</evidence>
<name>A0A261S2R4_9BORD</name>
<sequence length="179" mass="20903">MTDLNDPRLVELMDRSRIADVIHYWCRAIDRLDFDAIPRCFHRDGIDDHVFYRGDIPGLVECLRNRHRDISFSAHAVSNILIEFESHTRARVESYVKVTQRRPQPAVEGAEADSHVSEVYCRYLDIFECREGTWAIAHRMLVIDSATEHFDREPVHRLPPMTSPNRGRRDGADAVYRRT</sequence>
<protein>
    <recommendedName>
        <fullName evidence="2">SnoaL-like domain-containing protein</fullName>
    </recommendedName>
</protein>
<evidence type="ECO:0000313" key="4">
    <source>
        <dbReference type="Proteomes" id="UP000216020"/>
    </source>
</evidence>
<dbReference type="Proteomes" id="UP000216020">
    <property type="component" value="Unassembled WGS sequence"/>
</dbReference>
<gene>
    <name evidence="3" type="ORF">CAL29_24400</name>
</gene>
<dbReference type="SUPFAM" id="SSF54427">
    <property type="entry name" value="NTF2-like"/>
    <property type="match status" value="1"/>
</dbReference>
<dbReference type="InterPro" id="IPR032710">
    <property type="entry name" value="NTF2-like_dom_sf"/>
</dbReference>
<evidence type="ECO:0000256" key="1">
    <source>
        <dbReference type="SAM" id="MobiDB-lite"/>
    </source>
</evidence>
<dbReference type="EMBL" id="NEVM01000005">
    <property type="protein sequence ID" value="OZI31080.1"/>
    <property type="molecule type" value="Genomic_DNA"/>
</dbReference>
<dbReference type="AlphaFoldDB" id="A0A261S2R4"/>
<dbReference type="OrthoDB" id="1492465at2"/>
<comment type="caution">
    <text evidence="3">The sequence shown here is derived from an EMBL/GenBank/DDBJ whole genome shotgun (WGS) entry which is preliminary data.</text>
</comment>